<proteinExistence type="predicted"/>
<keyword evidence="1" id="KW-0472">Membrane</keyword>
<dbReference type="RefSeq" id="WP_084335734.1">
    <property type="nucleotide sequence ID" value="NZ_CBKZNZ010000008.1"/>
</dbReference>
<sequence length="150" mass="15988">MDAENPFRTPSADLTSTATTDGKLYSLGAVALGTFFGTPIAGAYFIVQNLKQLGRSAETTQAWAMGVGVFVALLALSFFLPDSMPATPITAIQVAGMYFYAKQLMEKDVNTHRAVGGLFFSNWRAVGIGLLFLMALLVAAVPLVMLLMEG</sequence>
<feature type="transmembrane region" description="Helical" evidence="1">
    <location>
        <begin position="24"/>
        <end position="47"/>
    </location>
</feature>
<evidence type="ECO:0000313" key="3">
    <source>
        <dbReference type="Proteomes" id="UP000198706"/>
    </source>
</evidence>
<dbReference type="Proteomes" id="UP000198706">
    <property type="component" value="Unassembled WGS sequence"/>
</dbReference>
<feature type="transmembrane region" description="Helical" evidence="1">
    <location>
        <begin position="125"/>
        <end position="148"/>
    </location>
</feature>
<name>A0A1G9JEW7_9PSED</name>
<dbReference type="EMBL" id="FNFD01000019">
    <property type="protein sequence ID" value="SDL35842.1"/>
    <property type="molecule type" value="Genomic_DNA"/>
</dbReference>
<evidence type="ECO:0000313" key="2">
    <source>
        <dbReference type="EMBL" id="SDL35842.1"/>
    </source>
</evidence>
<keyword evidence="3" id="KW-1185">Reference proteome</keyword>
<feature type="transmembrane region" description="Helical" evidence="1">
    <location>
        <begin position="59"/>
        <end position="80"/>
    </location>
</feature>
<accession>A0A1G9JEW7</accession>
<organism evidence="2 3">
    <name type="scientific">Pseudomonas indica</name>
    <dbReference type="NCBI Taxonomy" id="137658"/>
    <lineage>
        <taxon>Bacteria</taxon>
        <taxon>Pseudomonadati</taxon>
        <taxon>Pseudomonadota</taxon>
        <taxon>Gammaproteobacteria</taxon>
        <taxon>Pseudomonadales</taxon>
        <taxon>Pseudomonadaceae</taxon>
        <taxon>Pseudomonas</taxon>
    </lineage>
</organism>
<gene>
    <name evidence="2" type="ORF">SAMN05216186_11931</name>
</gene>
<protein>
    <submittedName>
        <fullName evidence="2">Uncharacterized protein</fullName>
    </submittedName>
</protein>
<dbReference type="AlphaFoldDB" id="A0A1G9JEW7"/>
<evidence type="ECO:0000256" key="1">
    <source>
        <dbReference type="SAM" id="Phobius"/>
    </source>
</evidence>
<keyword evidence="1" id="KW-1133">Transmembrane helix</keyword>
<keyword evidence="1" id="KW-0812">Transmembrane</keyword>
<reference evidence="2 3" key="1">
    <citation type="submission" date="2016-10" db="EMBL/GenBank/DDBJ databases">
        <authorList>
            <person name="de Groot N.N."/>
        </authorList>
    </citation>
    <scope>NUCLEOTIDE SEQUENCE [LARGE SCALE GENOMIC DNA]</scope>
    <source>
        <strain evidence="2 3">JCM 21544</strain>
    </source>
</reference>
<dbReference type="STRING" id="137658.SAMN05216186_11931"/>